<organism evidence="1 2">
    <name type="scientific">Botrytis fragariae</name>
    <dbReference type="NCBI Taxonomy" id="1964551"/>
    <lineage>
        <taxon>Eukaryota</taxon>
        <taxon>Fungi</taxon>
        <taxon>Dikarya</taxon>
        <taxon>Ascomycota</taxon>
        <taxon>Pezizomycotina</taxon>
        <taxon>Leotiomycetes</taxon>
        <taxon>Helotiales</taxon>
        <taxon>Sclerotiniaceae</taxon>
        <taxon>Botrytis</taxon>
    </lineage>
</organism>
<dbReference type="EMBL" id="JABFCT010000007">
    <property type="protein sequence ID" value="KAF5874192.1"/>
    <property type="molecule type" value="Genomic_DNA"/>
</dbReference>
<name>A0A8H6AV24_9HELO</name>
<comment type="caution">
    <text evidence="1">The sequence shown here is derived from an EMBL/GenBank/DDBJ whole genome shotgun (WGS) entry which is preliminary data.</text>
</comment>
<protein>
    <submittedName>
        <fullName evidence="1">Uncharacterized protein</fullName>
    </submittedName>
</protein>
<gene>
    <name evidence="1" type="ORF">Bfra_004198</name>
</gene>
<reference evidence="1 2" key="1">
    <citation type="journal article" date="2020" name="Phytopathology">
        <title>A high-quality genome resource of Botrytis fragariae, a new and rapidly spreading fungal pathogen causing strawberry gray mold in the U.S.A.</title>
        <authorList>
            <person name="Wu Y."/>
            <person name="Saski C.A."/>
            <person name="Schnabel G."/>
            <person name="Xiao S."/>
            <person name="Hu M."/>
        </authorList>
    </citation>
    <scope>NUCLEOTIDE SEQUENCE [LARGE SCALE GENOMIC DNA]</scope>
    <source>
        <strain evidence="1 2">BVB16</strain>
    </source>
</reference>
<evidence type="ECO:0000313" key="1">
    <source>
        <dbReference type="EMBL" id="KAF5874192.1"/>
    </source>
</evidence>
<proteinExistence type="predicted"/>
<dbReference type="AlphaFoldDB" id="A0A8H6AV24"/>
<accession>A0A8H6AV24</accession>
<dbReference type="Proteomes" id="UP000531561">
    <property type="component" value="Unassembled WGS sequence"/>
</dbReference>
<dbReference type="RefSeq" id="XP_037193138.1">
    <property type="nucleotide sequence ID" value="XM_037334604.1"/>
</dbReference>
<sequence length="89" mass="10224">MRTDLEILVRIFQLSRLPLIVCGEDCIWDVLQPEPSPQGREIKLRPRIWAMTSRKTMAIRCDIVSFIEIELLVAFGETESFVMEGVLAC</sequence>
<evidence type="ECO:0000313" key="2">
    <source>
        <dbReference type="Proteomes" id="UP000531561"/>
    </source>
</evidence>
<dbReference type="OrthoDB" id="10372240at2759"/>
<dbReference type="GeneID" id="59258296"/>
<keyword evidence="2" id="KW-1185">Reference proteome</keyword>